<gene>
    <name evidence="6" type="ORF">AS888_09755</name>
</gene>
<reference evidence="6 7" key="1">
    <citation type="submission" date="2015-11" db="EMBL/GenBank/DDBJ databases">
        <title>Genome Sequence of Bacillus simplex strain VanAntwerpen2.</title>
        <authorList>
            <person name="Couger M.B."/>
        </authorList>
    </citation>
    <scope>NUCLEOTIDE SEQUENCE [LARGE SCALE GENOMIC DNA]</scope>
    <source>
        <strain evidence="6 7">VanAntwerpen02</strain>
    </source>
</reference>
<keyword evidence="4" id="KW-0663">Pyridoxal phosphate</keyword>
<dbReference type="InterPro" id="IPR015421">
    <property type="entry name" value="PyrdxlP-dep_Trfase_major"/>
</dbReference>
<keyword evidence="7" id="KW-1185">Reference proteome</keyword>
<sequence>MKVGTYFSENSKAAFKNDPPGAWMPNLPDGCIRLSSGYPDPALIPAEEIKAAVARLLDEEHDLPLHYLGSPRVTRLKQQIQKRLAERGVFVSEEQLLITSGACQAIDLIARILLDDQAVVAVESPTYMEALEIFQNYTKQIISIPIDGQGIRTDRLKEMLVERKRNGLALPRFLYTIPTYQNPTGTTTSTERRKHLLELSSEFDFLILEDDAYGELSFDKNPPPIKSFDECGRVLHVGSLSKVVAPGMRIGWIAGDSEFIKASEWFKKDLDHPFSQSTMAVYLENTNFEKRLHLLKDVYRAKCAVLLRAMEQFLPDPVSWYVPAGGYFVWVRIPGVDTSELLPQALAEGVSYVPGKYFFLNQSDGTEFLRLSFSYANEKEIIDGIQRLGRVIAPFLNGLPDPEVNDTNAPTP</sequence>
<evidence type="ECO:0000313" key="7">
    <source>
        <dbReference type="Proteomes" id="UP000064189"/>
    </source>
</evidence>
<dbReference type="Gene3D" id="3.40.640.10">
    <property type="entry name" value="Type I PLP-dependent aspartate aminotransferase-like (Major domain)"/>
    <property type="match status" value="1"/>
</dbReference>
<comment type="cofactor">
    <cofactor evidence="1">
        <name>pyridoxal 5'-phosphate</name>
        <dbReference type="ChEBI" id="CHEBI:597326"/>
    </cofactor>
</comment>
<organism evidence="6 7">
    <name type="scientific">Peribacillus simplex</name>
    <dbReference type="NCBI Taxonomy" id="1478"/>
    <lineage>
        <taxon>Bacteria</taxon>
        <taxon>Bacillati</taxon>
        <taxon>Bacillota</taxon>
        <taxon>Bacilli</taxon>
        <taxon>Bacillales</taxon>
        <taxon>Bacillaceae</taxon>
        <taxon>Peribacillus</taxon>
    </lineage>
</organism>
<evidence type="ECO:0000259" key="5">
    <source>
        <dbReference type="Pfam" id="PF00155"/>
    </source>
</evidence>
<proteinExistence type="predicted"/>
<evidence type="ECO:0000256" key="3">
    <source>
        <dbReference type="ARBA" id="ARBA00022679"/>
    </source>
</evidence>
<dbReference type="InterPro" id="IPR004839">
    <property type="entry name" value="Aminotransferase_I/II_large"/>
</dbReference>
<dbReference type="RefSeq" id="WP_061143990.1">
    <property type="nucleotide sequence ID" value="NZ_LNNH01000046.1"/>
</dbReference>
<dbReference type="Pfam" id="PF00155">
    <property type="entry name" value="Aminotran_1_2"/>
    <property type="match status" value="1"/>
</dbReference>
<name>A0A109MTQ1_9BACI</name>
<evidence type="ECO:0000256" key="2">
    <source>
        <dbReference type="ARBA" id="ARBA00022576"/>
    </source>
</evidence>
<evidence type="ECO:0000256" key="1">
    <source>
        <dbReference type="ARBA" id="ARBA00001933"/>
    </source>
</evidence>
<comment type="caution">
    <text evidence="6">The sequence shown here is derived from an EMBL/GenBank/DDBJ whole genome shotgun (WGS) entry which is preliminary data.</text>
</comment>
<dbReference type="InterPro" id="IPR050859">
    <property type="entry name" value="Class-I_PLP-dep_aminotransf"/>
</dbReference>
<dbReference type="EMBL" id="LNNH01000046">
    <property type="protein sequence ID" value="KWW12669.1"/>
    <property type="molecule type" value="Genomic_DNA"/>
</dbReference>
<dbReference type="InterPro" id="IPR015422">
    <property type="entry name" value="PyrdxlP-dep_Trfase_small"/>
</dbReference>
<evidence type="ECO:0000256" key="4">
    <source>
        <dbReference type="ARBA" id="ARBA00022898"/>
    </source>
</evidence>
<dbReference type="GO" id="GO:1901605">
    <property type="term" value="P:alpha-amino acid metabolic process"/>
    <property type="evidence" value="ECO:0007669"/>
    <property type="project" value="TreeGrafter"/>
</dbReference>
<feature type="domain" description="Aminotransferase class I/classII large" evidence="5">
    <location>
        <begin position="31"/>
        <end position="382"/>
    </location>
</feature>
<accession>A0A109MTQ1</accession>
<evidence type="ECO:0000313" key="6">
    <source>
        <dbReference type="EMBL" id="KWW12669.1"/>
    </source>
</evidence>
<dbReference type="CDD" id="cd00609">
    <property type="entry name" value="AAT_like"/>
    <property type="match status" value="1"/>
</dbReference>
<dbReference type="SUPFAM" id="SSF53383">
    <property type="entry name" value="PLP-dependent transferases"/>
    <property type="match status" value="1"/>
</dbReference>
<dbReference type="PANTHER" id="PTHR42790:SF19">
    <property type="entry name" value="KYNURENINE_ALPHA-AMINOADIPATE AMINOTRANSFERASE, MITOCHONDRIAL"/>
    <property type="match status" value="1"/>
</dbReference>
<keyword evidence="3 6" id="KW-0808">Transferase</keyword>
<dbReference type="PANTHER" id="PTHR42790">
    <property type="entry name" value="AMINOTRANSFERASE"/>
    <property type="match status" value="1"/>
</dbReference>
<protein>
    <submittedName>
        <fullName evidence="6">Aminotransferase</fullName>
    </submittedName>
</protein>
<dbReference type="Proteomes" id="UP000064189">
    <property type="component" value="Unassembled WGS sequence"/>
</dbReference>
<dbReference type="GO" id="GO:0030170">
    <property type="term" value="F:pyridoxal phosphate binding"/>
    <property type="evidence" value="ECO:0007669"/>
    <property type="project" value="InterPro"/>
</dbReference>
<dbReference type="Gene3D" id="3.90.1150.10">
    <property type="entry name" value="Aspartate Aminotransferase, domain 1"/>
    <property type="match status" value="1"/>
</dbReference>
<keyword evidence="2 6" id="KW-0032">Aminotransferase</keyword>
<dbReference type="AlphaFoldDB" id="A0A109MTQ1"/>
<dbReference type="GO" id="GO:0008483">
    <property type="term" value="F:transaminase activity"/>
    <property type="evidence" value="ECO:0007669"/>
    <property type="project" value="UniProtKB-KW"/>
</dbReference>
<dbReference type="InterPro" id="IPR015424">
    <property type="entry name" value="PyrdxlP-dep_Trfase"/>
</dbReference>